<keyword evidence="7" id="KW-0418">Kinase</keyword>
<dbReference type="EC" id="2.7.13.3" evidence="2"/>
<dbReference type="SMART" id="SM00448">
    <property type="entry name" value="REC"/>
    <property type="match status" value="1"/>
</dbReference>
<dbReference type="PANTHER" id="PTHR43547:SF2">
    <property type="entry name" value="HYBRID SIGNAL TRANSDUCTION HISTIDINE KINASE C"/>
    <property type="match status" value="1"/>
</dbReference>
<dbReference type="CDD" id="cd00075">
    <property type="entry name" value="HATPase"/>
    <property type="match status" value="1"/>
</dbReference>
<keyword evidence="3 4" id="KW-0597">Phosphoprotein</keyword>
<name>A0ABZ0IM13_9BACT</name>
<comment type="catalytic activity">
    <reaction evidence="1">
        <text>ATP + protein L-histidine = ADP + protein N-phospho-L-histidine.</text>
        <dbReference type="EC" id="2.7.13.3"/>
    </reaction>
</comment>
<evidence type="ECO:0000259" key="5">
    <source>
        <dbReference type="PROSITE" id="PS50109"/>
    </source>
</evidence>
<evidence type="ECO:0000256" key="3">
    <source>
        <dbReference type="ARBA" id="ARBA00022553"/>
    </source>
</evidence>
<dbReference type="InterPro" id="IPR005467">
    <property type="entry name" value="His_kinase_dom"/>
</dbReference>
<evidence type="ECO:0000256" key="4">
    <source>
        <dbReference type="PROSITE-ProRule" id="PRU00169"/>
    </source>
</evidence>
<reference evidence="7 8" key="1">
    <citation type="journal article" date="2023" name="Microbiol. Resour. Announc.">
        <title>Complete Genome Sequence of Imperialibacter roseus strain P4T.</title>
        <authorList>
            <person name="Tizabi D.R."/>
            <person name="Bachvaroff T."/>
            <person name="Hill R.T."/>
        </authorList>
    </citation>
    <scope>NUCLEOTIDE SEQUENCE [LARGE SCALE GENOMIC DNA]</scope>
    <source>
        <strain evidence="7 8">P4T</strain>
    </source>
</reference>
<dbReference type="PRINTS" id="PR00344">
    <property type="entry name" value="BCTRLSENSOR"/>
</dbReference>
<evidence type="ECO:0000313" key="7">
    <source>
        <dbReference type="EMBL" id="WOK06062.1"/>
    </source>
</evidence>
<dbReference type="Gene3D" id="3.30.565.10">
    <property type="entry name" value="Histidine kinase-like ATPase, C-terminal domain"/>
    <property type="match status" value="1"/>
</dbReference>
<dbReference type="Gene3D" id="1.10.287.130">
    <property type="match status" value="1"/>
</dbReference>
<dbReference type="SUPFAM" id="SSF55874">
    <property type="entry name" value="ATPase domain of HSP90 chaperone/DNA topoisomerase II/histidine kinase"/>
    <property type="match status" value="1"/>
</dbReference>
<dbReference type="GO" id="GO:0016301">
    <property type="term" value="F:kinase activity"/>
    <property type="evidence" value="ECO:0007669"/>
    <property type="project" value="UniProtKB-KW"/>
</dbReference>
<dbReference type="InterPro" id="IPR004358">
    <property type="entry name" value="Sig_transdc_His_kin-like_C"/>
</dbReference>
<feature type="modified residue" description="4-aspartylphosphate" evidence="4">
    <location>
        <position position="55"/>
    </location>
</feature>
<evidence type="ECO:0000313" key="8">
    <source>
        <dbReference type="Proteomes" id="UP001302349"/>
    </source>
</evidence>
<dbReference type="SUPFAM" id="SSF47384">
    <property type="entry name" value="Homodimeric domain of signal transducing histidine kinase"/>
    <property type="match status" value="1"/>
</dbReference>
<feature type="domain" description="Histidine kinase" evidence="5">
    <location>
        <begin position="175"/>
        <end position="394"/>
    </location>
</feature>
<dbReference type="InterPro" id="IPR036890">
    <property type="entry name" value="HATPase_C_sf"/>
</dbReference>
<dbReference type="SMART" id="SM00387">
    <property type="entry name" value="HATPase_c"/>
    <property type="match status" value="1"/>
</dbReference>
<dbReference type="Pfam" id="PF02518">
    <property type="entry name" value="HATPase_c"/>
    <property type="match status" value="1"/>
</dbReference>
<sequence length="402" mass="45524">MQEKKYSILYVDDESNNLIVFRNAFFRNFKVITSNSAEEALDILKTEVVQVIISDQRMPGMTGIDFLSKANQISPDSIKMILTAYSDIDVILKAVNEVGIYQFILKPWDSNHLLLTLNNAIQKYELSTQNKALIDDLGKAKANLEQKVIERTQELATKNKELSTLNEVKDKFFSIISHDLKLPIASLNILLEIMLSFKHQLDEQKVHDLGEKAKEYLQHVTQLLDNLLHWSLSQTGDIKISNKKTDLVKVAKGQVDLFDFLASQKDIRIVMETDGSPLWSMVDENMVSLVLRNLISNAIKYSHEKGEIHLSFKREKDAVVISIVDAGVGIPQELIEKLQGNTWSEPRRGTMNEKGAGLGLRLGKEFIEKMHGQLIIDSSVNKGTKVKVYLPLYEVVTQKEIA</sequence>
<dbReference type="RefSeq" id="WP_317488800.1">
    <property type="nucleotide sequence ID" value="NZ_CP136051.1"/>
</dbReference>
<dbReference type="InterPro" id="IPR036097">
    <property type="entry name" value="HisK_dim/P_sf"/>
</dbReference>
<gene>
    <name evidence="7" type="ORF">RT717_23585</name>
</gene>
<evidence type="ECO:0000256" key="1">
    <source>
        <dbReference type="ARBA" id="ARBA00000085"/>
    </source>
</evidence>
<evidence type="ECO:0000256" key="2">
    <source>
        <dbReference type="ARBA" id="ARBA00012438"/>
    </source>
</evidence>
<accession>A0ABZ0IM13</accession>
<dbReference type="CDD" id="cd17569">
    <property type="entry name" value="REC_HupR-like"/>
    <property type="match status" value="1"/>
</dbReference>
<dbReference type="Pfam" id="PF00072">
    <property type="entry name" value="Response_reg"/>
    <property type="match status" value="1"/>
</dbReference>
<dbReference type="PANTHER" id="PTHR43547">
    <property type="entry name" value="TWO-COMPONENT HISTIDINE KINASE"/>
    <property type="match status" value="1"/>
</dbReference>
<feature type="domain" description="Response regulatory" evidence="6">
    <location>
        <begin position="7"/>
        <end position="121"/>
    </location>
</feature>
<dbReference type="Proteomes" id="UP001302349">
    <property type="component" value="Chromosome"/>
</dbReference>
<organism evidence="7 8">
    <name type="scientific">Imperialibacter roseus</name>
    <dbReference type="NCBI Taxonomy" id="1324217"/>
    <lineage>
        <taxon>Bacteria</taxon>
        <taxon>Pseudomonadati</taxon>
        <taxon>Bacteroidota</taxon>
        <taxon>Cytophagia</taxon>
        <taxon>Cytophagales</taxon>
        <taxon>Flammeovirgaceae</taxon>
        <taxon>Imperialibacter</taxon>
    </lineage>
</organism>
<dbReference type="InterPro" id="IPR011006">
    <property type="entry name" value="CheY-like_superfamily"/>
</dbReference>
<dbReference type="PROSITE" id="PS50109">
    <property type="entry name" value="HIS_KIN"/>
    <property type="match status" value="1"/>
</dbReference>
<dbReference type="SUPFAM" id="SSF52172">
    <property type="entry name" value="CheY-like"/>
    <property type="match status" value="1"/>
</dbReference>
<protein>
    <recommendedName>
        <fullName evidence="2">histidine kinase</fullName>
        <ecNumber evidence="2">2.7.13.3</ecNumber>
    </recommendedName>
</protein>
<dbReference type="Gene3D" id="3.40.50.2300">
    <property type="match status" value="1"/>
</dbReference>
<dbReference type="InterPro" id="IPR001789">
    <property type="entry name" value="Sig_transdc_resp-reg_receiver"/>
</dbReference>
<dbReference type="InterPro" id="IPR003594">
    <property type="entry name" value="HATPase_dom"/>
</dbReference>
<dbReference type="PROSITE" id="PS50110">
    <property type="entry name" value="RESPONSE_REGULATORY"/>
    <property type="match status" value="1"/>
</dbReference>
<dbReference type="SMART" id="SM00388">
    <property type="entry name" value="HisKA"/>
    <property type="match status" value="1"/>
</dbReference>
<dbReference type="InterPro" id="IPR003661">
    <property type="entry name" value="HisK_dim/P_dom"/>
</dbReference>
<proteinExistence type="predicted"/>
<evidence type="ECO:0000259" key="6">
    <source>
        <dbReference type="PROSITE" id="PS50110"/>
    </source>
</evidence>
<dbReference type="EMBL" id="CP136051">
    <property type="protein sequence ID" value="WOK06062.1"/>
    <property type="molecule type" value="Genomic_DNA"/>
</dbReference>
<dbReference type="CDD" id="cd00082">
    <property type="entry name" value="HisKA"/>
    <property type="match status" value="1"/>
</dbReference>
<keyword evidence="8" id="KW-1185">Reference proteome</keyword>
<keyword evidence="7" id="KW-0808">Transferase</keyword>